<comment type="similarity">
    <text evidence="3 8">Belongs to the aldose epimerase family.</text>
</comment>
<dbReference type="InterPro" id="IPR011013">
    <property type="entry name" value="Gal_mutarotase_sf_dom"/>
</dbReference>
<dbReference type="EC" id="5.1.3.3" evidence="4 8"/>
<feature type="active site" description="Proton acceptor" evidence="9">
    <location>
        <position position="347"/>
    </location>
</feature>
<feature type="chain" id="PRO_5032901529" description="Aldose 1-epimerase" evidence="12">
    <location>
        <begin position="18"/>
        <end position="384"/>
    </location>
</feature>
<comment type="pathway">
    <text evidence="2 8">Carbohydrate metabolism; hexose metabolism.</text>
</comment>
<dbReference type="EMBL" id="JABXXR010000018">
    <property type="protein sequence ID" value="NVN39817.1"/>
    <property type="molecule type" value="Genomic_DNA"/>
</dbReference>
<evidence type="ECO:0000313" key="13">
    <source>
        <dbReference type="EMBL" id="NVN39817.1"/>
    </source>
</evidence>
<reference evidence="13 14" key="1">
    <citation type="submission" date="2020-06" db="EMBL/GenBank/DDBJ databases">
        <title>Description of novel acetic acid bacteria.</title>
        <authorList>
            <person name="Sombolestani A."/>
        </authorList>
    </citation>
    <scope>NUCLEOTIDE SEQUENCE [LARGE SCALE GENOMIC DNA]</scope>
    <source>
        <strain evidence="13 14">LMG 27010</strain>
    </source>
</reference>
<dbReference type="CDD" id="cd09019">
    <property type="entry name" value="galactose_mutarotase_like"/>
    <property type="match status" value="1"/>
</dbReference>
<evidence type="ECO:0000256" key="7">
    <source>
        <dbReference type="ARBA" id="ARBA00023277"/>
    </source>
</evidence>
<dbReference type="InterPro" id="IPR047215">
    <property type="entry name" value="Galactose_mutarotase-like"/>
</dbReference>
<dbReference type="InterPro" id="IPR018052">
    <property type="entry name" value="Ald1_epimerase_CS"/>
</dbReference>
<evidence type="ECO:0000256" key="3">
    <source>
        <dbReference type="ARBA" id="ARBA00006206"/>
    </source>
</evidence>
<dbReference type="GO" id="GO:0005737">
    <property type="term" value="C:cytoplasm"/>
    <property type="evidence" value="ECO:0007669"/>
    <property type="project" value="TreeGrafter"/>
</dbReference>
<evidence type="ECO:0000256" key="12">
    <source>
        <dbReference type="SAM" id="SignalP"/>
    </source>
</evidence>
<dbReference type="UniPathway" id="UPA00242"/>
<dbReference type="InterPro" id="IPR014718">
    <property type="entry name" value="GH-type_carb-bd"/>
</dbReference>
<evidence type="ECO:0000256" key="4">
    <source>
        <dbReference type="ARBA" id="ARBA00013185"/>
    </source>
</evidence>
<keyword evidence="6 8" id="KW-0413">Isomerase</keyword>
<accession>A0A850P5A9</accession>
<feature type="active site" description="Proton donor" evidence="9">
    <location>
        <position position="208"/>
    </location>
</feature>
<evidence type="ECO:0000256" key="5">
    <source>
        <dbReference type="ARBA" id="ARBA00014165"/>
    </source>
</evidence>
<dbReference type="InterPro" id="IPR015443">
    <property type="entry name" value="Aldose_1-epimerase"/>
</dbReference>
<evidence type="ECO:0000256" key="1">
    <source>
        <dbReference type="ARBA" id="ARBA00001614"/>
    </source>
</evidence>
<keyword evidence="7 8" id="KW-0119">Carbohydrate metabolism</keyword>
<organism evidence="13 14">
    <name type="scientific">Ameyamaea chiangmaiensis</name>
    <dbReference type="NCBI Taxonomy" id="442969"/>
    <lineage>
        <taxon>Bacteria</taxon>
        <taxon>Pseudomonadati</taxon>
        <taxon>Pseudomonadota</taxon>
        <taxon>Alphaproteobacteria</taxon>
        <taxon>Acetobacterales</taxon>
        <taxon>Acetobacteraceae</taxon>
        <taxon>Ameyamaea</taxon>
    </lineage>
</organism>
<comment type="catalytic activity">
    <reaction evidence="1 8">
        <text>alpha-D-glucose = beta-D-glucose</text>
        <dbReference type="Rhea" id="RHEA:10264"/>
        <dbReference type="ChEBI" id="CHEBI:15903"/>
        <dbReference type="ChEBI" id="CHEBI:17925"/>
        <dbReference type="EC" id="5.1.3.3"/>
    </reaction>
</comment>
<dbReference type="GO" id="GO:0004034">
    <property type="term" value="F:aldose 1-epimerase activity"/>
    <property type="evidence" value="ECO:0007669"/>
    <property type="project" value="UniProtKB-EC"/>
</dbReference>
<keyword evidence="12" id="KW-0732">Signal</keyword>
<proteinExistence type="inferred from homology"/>
<dbReference type="Gene3D" id="2.70.98.10">
    <property type="match status" value="1"/>
</dbReference>
<protein>
    <recommendedName>
        <fullName evidence="5 8">Aldose 1-epimerase</fullName>
        <ecNumber evidence="4 8">5.1.3.3</ecNumber>
    </recommendedName>
</protein>
<evidence type="ECO:0000256" key="2">
    <source>
        <dbReference type="ARBA" id="ARBA00005028"/>
    </source>
</evidence>
<dbReference type="AlphaFoldDB" id="A0A850P5A9"/>
<evidence type="ECO:0000256" key="11">
    <source>
        <dbReference type="PIRSR" id="PIRSR005096-3"/>
    </source>
</evidence>
<dbReference type="GO" id="GO:0030246">
    <property type="term" value="F:carbohydrate binding"/>
    <property type="evidence" value="ECO:0007669"/>
    <property type="project" value="InterPro"/>
</dbReference>
<dbReference type="PIRSF" id="PIRSF005096">
    <property type="entry name" value="GALM"/>
    <property type="match status" value="1"/>
</dbReference>
<evidence type="ECO:0000313" key="14">
    <source>
        <dbReference type="Proteomes" id="UP000585665"/>
    </source>
</evidence>
<feature type="binding site" evidence="11">
    <location>
        <begin position="107"/>
        <end position="108"/>
    </location>
    <ligand>
        <name>beta-D-galactose</name>
        <dbReference type="ChEBI" id="CHEBI:27667"/>
    </ligand>
</feature>
<dbReference type="PANTHER" id="PTHR10091">
    <property type="entry name" value="ALDOSE-1-EPIMERASE"/>
    <property type="match status" value="1"/>
</dbReference>
<comment type="caution">
    <text evidence="13">The sequence shown here is derived from an EMBL/GenBank/DDBJ whole genome shotgun (WGS) entry which is preliminary data.</text>
</comment>
<dbReference type="Proteomes" id="UP000585665">
    <property type="component" value="Unassembled WGS sequence"/>
</dbReference>
<dbReference type="NCBIfam" id="NF008277">
    <property type="entry name" value="PRK11055.1"/>
    <property type="match status" value="1"/>
</dbReference>
<dbReference type="Pfam" id="PF01263">
    <property type="entry name" value="Aldose_epim"/>
    <property type="match status" value="1"/>
</dbReference>
<name>A0A850P5A9_9PROT</name>
<sequence>MKTSAFFAVLFASTTLAFGDVHGATLTSEPFGQTQDGKPVTLYTMKNSHGVSVSFMSWGGVVTKIETPDRHGKPADIVLGFPTLHDYETKSVDGGLYFGALVGRYANRIAKGQFTLDGQTYHLDINNPPNSLHGGNDGYNKRIWNVERLQNSGSIVSAVLKLSSPDGDQGYPGALDIAVTYSLGEDNSFRIDYSATTNKDTVLNLTNHSYFNLAGPGSPHGVLDQVMWVDADQYTPTDRTSIPFAENASVAGTPFDFRTPKAISRDLKVDNEQLLFAQGYDHNWVLNKHHGPDALEKATTLYDPASGRTLECDTTEPGVQIYTSNFVKGNYAGNGGIYRQTEGVTFETQHFPDSPNHPNFPTTELKPGQTFKSSTIFRFGVRRG</sequence>
<keyword evidence="14" id="KW-1185">Reference proteome</keyword>
<evidence type="ECO:0000256" key="6">
    <source>
        <dbReference type="ARBA" id="ARBA00023235"/>
    </source>
</evidence>
<evidence type="ECO:0000256" key="10">
    <source>
        <dbReference type="PIRSR" id="PIRSR005096-2"/>
    </source>
</evidence>
<dbReference type="GO" id="GO:0033499">
    <property type="term" value="P:galactose catabolic process via UDP-galactose, Leloir pathway"/>
    <property type="evidence" value="ECO:0007669"/>
    <property type="project" value="TreeGrafter"/>
</dbReference>
<dbReference type="GO" id="GO:0006006">
    <property type="term" value="P:glucose metabolic process"/>
    <property type="evidence" value="ECO:0007669"/>
    <property type="project" value="TreeGrafter"/>
</dbReference>
<feature type="binding site" evidence="11">
    <location>
        <begin position="208"/>
        <end position="210"/>
    </location>
    <ligand>
        <name>beta-D-galactose</name>
        <dbReference type="ChEBI" id="CHEBI:27667"/>
    </ligand>
</feature>
<dbReference type="InterPro" id="IPR008183">
    <property type="entry name" value="Aldose_1/G6P_1-epimerase"/>
</dbReference>
<feature type="signal peptide" evidence="12">
    <location>
        <begin position="1"/>
        <end position="17"/>
    </location>
</feature>
<evidence type="ECO:0000256" key="9">
    <source>
        <dbReference type="PIRSR" id="PIRSR005096-1"/>
    </source>
</evidence>
<dbReference type="RefSeq" id="WP_176612800.1">
    <property type="nucleotide sequence ID" value="NZ_JABXXR010000018.1"/>
</dbReference>
<feature type="binding site" evidence="10">
    <location>
        <position position="281"/>
    </location>
    <ligand>
        <name>beta-D-galactose</name>
        <dbReference type="ChEBI" id="CHEBI:27667"/>
    </ligand>
</feature>
<dbReference type="PANTHER" id="PTHR10091:SF0">
    <property type="entry name" value="GALACTOSE MUTAROTASE"/>
    <property type="match status" value="1"/>
</dbReference>
<evidence type="ECO:0000256" key="8">
    <source>
        <dbReference type="PIRNR" id="PIRNR005096"/>
    </source>
</evidence>
<gene>
    <name evidence="13" type="ORF">HUK82_04450</name>
</gene>
<dbReference type="SUPFAM" id="SSF74650">
    <property type="entry name" value="Galactose mutarotase-like"/>
    <property type="match status" value="1"/>
</dbReference>
<dbReference type="PROSITE" id="PS00545">
    <property type="entry name" value="ALDOSE_1_EPIMERASE"/>
    <property type="match status" value="1"/>
</dbReference>